<dbReference type="AlphaFoldDB" id="X8DXE2"/>
<sequence length="38" mass="4140">MSMSAALMVRLCGYEITPPVEVRRGRWCSGVGVVFSPP</sequence>
<protein>
    <submittedName>
        <fullName evidence="1">Uncharacterized protein</fullName>
    </submittedName>
</protein>
<reference evidence="1" key="1">
    <citation type="submission" date="2014-01" db="EMBL/GenBank/DDBJ databases">
        <authorList>
            <person name="Brown-Elliot B."/>
            <person name="Wallace R."/>
            <person name="Lenaerts A."/>
            <person name="Ordway D."/>
            <person name="DeGroote M.A."/>
            <person name="Parker T."/>
            <person name="Sizemore C."/>
            <person name="Tallon L.J."/>
            <person name="Sadzewicz L.K."/>
            <person name="Sengamalay N."/>
            <person name="Fraser C.M."/>
            <person name="Hine E."/>
            <person name="Shefchek K.A."/>
            <person name="Das S.P."/>
            <person name="Tettelin H."/>
        </authorList>
    </citation>
    <scope>NUCLEOTIDE SEQUENCE [LARGE SCALE GENOMIC DNA]</scope>
    <source>
        <strain evidence="1">4042</strain>
    </source>
</reference>
<gene>
    <name evidence="1" type="ORF">I553_10645</name>
</gene>
<dbReference type="EMBL" id="JAOB01000012">
    <property type="protein sequence ID" value="EUA72318.1"/>
    <property type="molecule type" value="Genomic_DNA"/>
</dbReference>
<evidence type="ECO:0000313" key="1">
    <source>
        <dbReference type="EMBL" id="EUA72318.1"/>
    </source>
</evidence>
<proteinExistence type="predicted"/>
<name>X8DXE2_MYCXE</name>
<comment type="caution">
    <text evidence="1">The sequence shown here is derived from an EMBL/GenBank/DDBJ whole genome shotgun (WGS) entry which is preliminary data.</text>
</comment>
<organism evidence="1">
    <name type="scientific">Mycobacterium xenopi 4042</name>
    <dbReference type="NCBI Taxonomy" id="1299334"/>
    <lineage>
        <taxon>Bacteria</taxon>
        <taxon>Bacillati</taxon>
        <taxon>Actinomycetota</taxon>
        <taxon>Actinomycetes</taxon>
        <taxon>Mycobacteriales</taxon>
        <taxon>Mycobacteriaceae</taxon>
        <taxon>Mycobacterium</taxon>
    </lineage>
</organism>
<dbReference type="PATRIC" id="fig|1299334.3.peg.1200"/>
<accession>X8DXE2</accession>